<evidence type="ECO:0000313" key="5">
    <source>
        <dbReference type="Proteomes" id="UP000604046"/>
    </source>
</evidence>
<dbReference type="Proteomes" id="UP000604046">
    <property type="component" value="Unassembled WGS sequence"/>
</dbReference>
<dbReference type="PROSITE" id="PS00018">
    <property type="entry name" value="EF_HAND_1"/>
    <property type="match status" value="1"/>
</dbReference>
<dbReference type="GO" id="GO:0005509">
    <property type="term" value="F:calcium ion binding"/>
    <property type="evidence" value="ECO:0007669"/>
    <property type="project" value="InterPro"/>
</dbReference>
<sequence>MAQIKDAFRRFDADSSGHLDQNEFKYLCAYIGWGEEEAQAMIMDLDQDQKEFQLFVGHMGGLQQLFENRRKRVANKNWGEDPPAVVEVLEMNVMPENGIRLLFGFGEDKSERQVVPPSWIFYDSRDSEVVAALREVGILEEQQAFWASIFPQSEMRAVAKLVPCQRQALAHVRANASVNHDKALVSVRQRFAELGYGEEQLQAVLGWIQDLAPMCVHVHIDNVGRFLETDEFYRNQFETGTSCGALDDGNVIRKGWEKELFGGYYDEAKPFERCKYGALSVMNDYRGVLSAYQYGDSYLVLKDVRLRTTFAATDSGGIAGSRLAVLDKYAHVLEEYSDSELSELIEVAVANTSMNDTGGLQPKMLRGMSADCGGEWITVGFPDLPQKKGCYYFEVELNRGCMAPQVGFLSNRFVIAPKTAGYTGGVGDDDDGWAVDGQHALRWHSGNKMPWNRYWPSAAHNPKQLERDVVVGLAIDVDSRMIWVASDGEWDDEKTPTFGPDAIPKGLAFYPAMSLRGRASFNFGPNFKNKAPVFGRRSFASWPGMPDGKVRADVPIIGDENNVGIYKEIQIHGEVSLSNNVQRLVANRKYLDRSKEQRSWGFFIDNLGAAEGSYGRTGAEKGMPVFTQRTGGHKLLHDASKKIWKVVHPDRPDEAIAQAPAKDGQIDPPRDGWEVPEEMRGYVPQDIFQQGMKEAGISDADCKKLVGVLGKDGKVCRFRGKASFHEEWSKLSSEKNAEEAWEACVTVVQNKLLKDQGIPNGQVVETLHPYPAKSHSWTKSVKFENTKKLEVTFADNCQTYDSCAYLSTWPWIYWGQGPFRSFTDGRA</sequence>
<evidence type="ECO:0000259" key="2">
    <source>
        <dbReference type="PROSITE" id="PS50188"/>
    </source>
</evidence>
<comment type="caution">
    <text evidence="4">The sequence shown here is derived from an EMBL/GenBank/DDBJ whole genome shotgun (WGS) entry which is preliminary data.</text>
</comment>
<keyword evidence="1" id="KW-0106">Calcium</keyword>
<dbReference type="SUPFAM" id="SSF47473">
    <property type="entry name" value="EF-hand"/>
    <property type="match status" value="1"/>
</dbReference>
<keyword evidence="5" id="KW-1185">Reference proteome</keyword>
<dbReference type="InterPro" id="IPR002048">
    <property type="entry name" value="EF_hand_dom"/>
</dbReference>
<dbReference type="InterPro" id="IPR003877">
    <property type="entry name" value="SPRY_dom"/>
</dbReference>
<dbReference type="InterPro" id="IPR013320">
    <property type="entry name" value="ConA-like_dom_sf"/>
</dbReference>
<name>A0A812TK73_9DINO</name>
<dbReference type="PROSITE" id="PS50188">
    <property type="entry name" value="B302_SPRY"/>
    <property type="match status" value="1"/>
</dbReference>
<dbReference type="InterPro" id="IPR011992">
    <property type="entry name" value="EF-hand-dom_pair"/>
</dbReference>
<dbReference type="EMBL" id="CAJNDS010002591">
    <property type="protein sequence ID" value="CAE7537005.1"/>
    <property type="molecule type" value="Genomic_DNA"/>
</dbReference>
<feature type="domain" description="EF-hand" evidence="3">
    <location>
        <begin position="1"/>
        <end position="34"/>
    </location>
</feature>
<dbReference type="OrthoDB" id="432818at2759"/>
<evidence type="ECO:0000256" key="1">
    <source>
        <dbReference type="ARBA" id="ARBA00022837"/>
    </source>
</evidence>
<evidence type="ECO:0000259" key="3">
    <source>
        <dbReference type="PROSITE" id="PS50222"/>
    </source>
</evidence>
<dbReference type="SMART" id="SM00449">
    <property type="entry name" value="SPRY"/>
    <property type="match status" value="1"/>
</dbReference>
<dbReference type="InterPro" id="IPR001870">
    <property type="entry name" value="B30.2/SPRY"/>
</dbReference>
<dbReference type="Gene3D" id="1.10.238.10">
    <property type="entry name" value="EF-hand"/>
    <property type="match status" value="1"/>
</dbReference>
<dbReference type="InterPro" id="IPR022074">
    <property type="entry name" value="DUF3626"/>
</dbReference>
<feature type="domain" description="B30.2/SPRY" evidence="2">
    <location>
        <begin position="314"/>
        <end position="528"/>
    </location>
</feature>
<organism evidence="4 5">
    <name type="scientific">Symbiodinium natans</name>
    <dbReference type="NCBI Taxonomy" id="878477"/>
    <lineage>
        <taxon>Eukaryota</taxon>
        <taxon>Sar</taxon>
        <taxon>Alveolata</taxon>
        <taxon>Dinophyceae</taxon>
        <taxon>Suessiales</taxon>
        <taxon>Symbiodiniaceae</taxon>
        <taxon>Symbiodinium</taxon>
    </lineage>
</organism>
<dbReference type="InterPro" id="IPR043136">
    <property type="entry name" value="B30.2/SPRY_sf"/>
</dbReference>
<evidence type="ECO:0008006" key="6">
    <source>
        <dbReference type="Google" id="ProtNLM"/>
    </source>
</evidence>
<proteinExistence type="predicted"/>
<dbReference type="Gene3D" id="2.60.120.920">
    <property type="match status" value="1"/>
</dbReference>
<dbReference type="PROSITE" id="PS50222">
    <property type="entry name" value="EF_HAND_2"/>
    <property type="match status" value="1"/>
</dbReference>
<gene>
    <name evidence="4" type="ORF">SNAT2548_LOCUS30095</name>
</gene>
<dbReference type="AlphaFoldDB" id="A0A812TK73"/>
<dbReference type="Pfam" id="PF12294">
    <property type="entry name" value="DUF3626"/>
    <property type="match status" value="1"/>
</dbReference>
<evidence type="ECO:0000313" key="4">
    <source>
        <dbReference type="EMBL" id="CAE7537005.1"/>
    </source>
</evidence>
<reference evidence="4" key="1">
    <citation type="submission" date="2021-02" db="EMBL/GenBank/DDBJ databases">
        <authorList>
            <person name="Dougan E. K."/>
            <person name="Rhodes N."/>
            <person name="Thang M."/>
            <person name="Chan C."/>
        </authorList>
    </citation>
    <scope>NUCLEOTIDE SEQUENCE</scope>
</reference>
<dbReference type="Pfam" id="PF13405">
    <property type="entry name" value="EF-hand_6"/>
    <property type="match status" value="1"/>
</dbReference>
<dbReference type="SUPFAM" id="SSF49899">
    <property type="entry name" value="Concanavalin A-like lectins/glucanases"/>
    <property type="match status" value="1"/>
</dbReference>
<accession>A0A812TK73</accession>
<protein>
    <recommendedName>
        <fullName evidence="6">Calmodulin</fullName>
    </recommendedName>
</protein>
<dbReference type="CDD" id="cd00051">
    <property type="entry name" value="EFh"/>
    <property type="match status" value="1"/>
</dbReference>
<dbReference type="InterPro" id="IPR018247">
    <property type="entry name" value="EF_Hand_1_Ca_BS"/>
</dbReference>